<protein>
    <recommendedName>
        <fullName evidence="2">LiaF transmembrane domain-containing protein</fullName>
    </recommendedName>
</protein>
<dbReference type="KEGG" id="lac:LBA0404"/>
<organism evidence="4">
    <name type="scientific">Lactobacillus acidophilus (strain ATCC 700396 / NCK56 / N2 / NCFM)</name>
    <dbReference type="NCBI Taxonomy" id="272621"/>
    <lineage>
        <taxon>Bacteria</taxon>
        <taxon>Bacillati</taxon>
        <taxon>Bacillota</taxon>
        <taxon>Bacilli</taxon>
        <taxon>Lactobacillales</taxon>
        <taxon>Lactobacillaceae</taxon>
        <taxon>Lactobacillus</taxon>
    </lineage>
</organism>
<evidence type="ECO:0000313" key="4">
    <source>
        <dbReference type="Proteomes" id="UP000006381"/>
    </source>
</evidence>
<accession>Q5FLX9</accession>
<dbReference type="PATRIC" id="fig|272621.13.peg.390"/>
<keyword evidence="1" id="KW-1133">Transmembrane helix</keyword>
<dbReference type="Proteomes" id="UP000006381">
    <property type="component" value="Chromosome"/>
</dbReference>
<evidence type="ECO:0000259" key="2">
    <source>
        <dbReference type="Pfam" id="PF22570"/>
    </source>
</evidence>
<feature type="transmembrane region" description="Helical" evidence="1">
    <location>
        <begin position="29"/>
        <end position="49"/>
    </location>
</feature>
<dbReference type="BioCyc" id="LACI272621:G1G49-398-MONOMER"/>
<dbReference type="eggNOG" id="COG4758">
    <property type="taxonomic scope" value="Bacteria"/>
</dbReference>
<dbReference type="STRING" id="272621.LBA0404"/>
<gene>
    <name evidence="3" type="ordered locus">LBA0404</name>
</gene>
<feature type="transmembrane region" description="Helical" evidence="1">
    <location>
        <begin position="7"/>
        <end position="23"/>
    </location>
</feature>
<dbReference type="OrthoDB" id="2249781at2"/>
<dbReference type="EMBL" id="CP000033">
    <property type="protein sequence ID" value="AAV42295.1"/>
    <property type="molecule type" value="Genomic_DNA"/>
</dbReference>
<keyword evidence="4" id="KW-1185">Reference proteome</keyword>
<sequence length="252" mass="27980">MKAKWSRIFWGVGLIAAAVFLVIDQLHLLPFTMGFWSIFWTVVFAASLITSIINKNLYGSIFSIAFLLIIYAKPLHIAALAPWTILLVAFLISAGIGLIFRKSFKPTVIINGKKVDANWSDLKNKNFKADDVITDSSFGVDSDNVVISGKMTEAARYIHSQNLKTVTIDASMGDVSVYLDDAKAAGNEVIMNINTSMCDVNIYIPSDWQVENNMQNNFSDVDIDYEKSTGTRLILQGKNTMGDLNIQHVKTE</sequence>
<name>Q5FLX9_LACAC</name>
<dbReference type="AlphaFoldDB" id="Q5FLX9"/>
<feature type="transmembrane region" description="Helical" evidence="1">
    <location>
        <begin position="56"/>
        <end position="74"/>
    </location>
</feature>
<proteinExistence type="predicted"/>
<dbReference type="Pfam" id="PF22570">
    <property type="entry name" value="LiaF-TM"/>
    <property type="match status" value="1"/>
</dbReference>
<keyword evidence="1" id="KW-0472">Membrane</keyword>
<evidence type="ECO:0000313" key="3">
    <source>
        <dbReference type="EMBL" id="AAV42295.1"/>
    </source>
</evidence>
<dbReference type="InterPro" id="IPR054331">
    <property type="entry name" value="LiaF_TM"/>
</dbReference>
<dbReference type="HOGENOM" id="CLU_081309_1_0_9"/>
<feature type="transmembrane region" description="Helical" evidence="1">
    <location>
        <begin position="80"/>
        <end position="100"/>
    </location>
</feature>
<feature type="domain" description="LiaF transmembrane" evidence="2">
    <location>
        <begin position="9"/>
        <end position="105"/>
    </location>
</feature>
<keyword evidence="1" id="KW-0812">Transmembrane</keyword>
<reference evidence="3 4" key="1">
    <citation type="journal article" date="2005" name="Proc. Natl. Acad. Sci. U.S.A.">
        <title>Complete genome sequence of the probiotic lactic acid bacterium Lactobacillus acidophilus NCFM.</title>
        <authorList>
            <person name="Altermann E."/>
            <person name="Russell W.M."/>
            <person name="Azcarate-Peril M.A."/>
            <person name="Barrangou R."/>
            <person name="Buck B.L."/>
            <person name="McAuliffe O."/>
            <person name="Souther N."/>
            <person name="Dobson A."/>
            <person name="Duong T."/>
            <person name="Callanan M."/>
            <person name="Lick S."/>
            <person name="Hamrick A."/>
            <person name="Cano R."/>
            <person name="Klaenhammer T.R."/>
        </authorList>
    </citation>
    <scope>NUCLEOTIDE SEQUENCE [LARGE SCALE GENOMIC DNA]</scope>
    <source>
        <strain evidence="4">ATCC 700396 / NCK56 / N2 / NCFM</strain>
    </source>
</reference>
<dbReference type="GeneID" id="93290496"/>
<dbReference type="RefSeq" id="WP_003549154.1">
    <property type="nucleotide sequence ID" value="NC_006814.3"/>
</dbReference>
<evidence type="ECO:0000256" key="1">
    <source>
        <dbReference type="SAM" id="Phobius"/>
    </source>
</evidence>